<gene>
    <name evidence="2" type="ORF">C900_03896</name>
</gene>
<sequence>MWSNDDHRYTVEETVPLNGPRKSFASQTGDSGPDILGAMQIDK</sequence>
<evidence type="ECO:0000256" key="1">
    <source>
        <dbReference type="SAM" id="MobiDB-lite"/>
    </source>
</evidence>
<name>L8JMQ9_9BACT</name>
<reference evidence="2 3" key="1">
    <citation type="submission" date="2012-12" db="EMBL/GenBank/DDBJ databases">
        <title>Genome assembly of Fulvivirga imtechensis AK7.</title>
        <authorList>
            <person name="Nupur N."/>
            <person name="Khatri I."/>
            <person name="Kumar R."/>
            <person name="Subramanian S."/>
            <person name="Pinnaka A."/>
        </authorList>
    </citation>
    <scope>NUCLEOTIDE SEQUENCE [LARGE SCALE GENOMIC DNA]</scope>
    <source>
        <strain evidence="2 3">AK7</strain>
    </source>
</reference>
<feature type="region of interest" description="Disordered" evidence="1">
    <location>
        <begin position="16"/>
        <end position="43"/>
    </location>
</feature>
<evidence type="ECO:0000313" key="2">
    <source>
        <dbReference type="EMBL" id="ELR70211.1"/>
    </source>
</evidence>
<protein>
    <submittedName>
        <fullName evidence="2">Uncharacterized protein</fullName>
    </submittedName>
</protein>
<dbReference type="EMBL" id="AMZN01000055">
    <property type="protein sequence ID" value="ELR70211.1"/>
    <property type="molecule type" value="Genomic_DNA"/>
</dbReference>
<proteinExistence type="predicted"/>
<organism evidence="2 3">
    <name type="scientific">Fulvivirga imtechensis AK7</name>
    <dbReference type="NCBI Taxonomy" id="1237149"/>
    <lineage>
        <taxon>Bacteria</taxon>
        <taxon>Pseudomonadati</taxon>
        <taxon>Bacteroidota</taxon>
        <taxon>Cytophagia</taxon>
        <taxon>Cytophagales</taxon>
        <taxon>Fulvivirgaceae</taxon>
        <taxon>Fulvivirga</taxon>
    </lineage>
</organism>
<comment type="caution">
    <text evidence="2">The sequence shown here is derived from an EMBL/GenBank/DDBJ whole genome shotgun (WGS) entry which is preliminary data.</text>
</comment>
<dbReference type="AlphaFoldDB" id="L8JMQ9"/>
<dbReference type="Proteomes" id="UP000011135">
    <property type="component" value="Unassembled WGS sequence"/>
</dbReference>
<keyword evidence="3" id="KW-1185">Reference proteome</keyword>
<accession>L8JMQ9</accession>
<evidence type="ECO:0000313" key="3">
    <source>
        <dbReference type="Proteomes" id="UP000011135"/>
    </source>
</evidence>